<dbReference type="Proteomes" id="UP000248889">
    <property type="component" value="Unassembled WGS sequence"/>
</dbReference>
<evidence type="ECO:0000256" key="1">
    <source>
        <dbReference type="SAM" id="MobiDB-lite"/>
    </source>
</evidence>
<keyword evidence="3" id="KW-1185">Reference proteome</keyword>
<accession>A0A2X0IQF7</accession>
<dbReference type="EMBL" id="QKYN01000007">
    <property type="protein sequence ID" value="RAG87452.1"/>
    <property type="molecule type" value="Genomic_DNA"/>
</dbReference>
<organism evidence="2 3">
    <name type="scientific">Streptacidiphilus pinicola</name>
    <dbReference type="NCBI Taxonomy" id="2219663"/>
    <lineage>
        <taxon>Bacteria</taxon>
        <taxon>Bacillati</taxon>
        <taxon>Actinomycetota</taxon>
        <taxon>Actinomycetes</taxon>
        <taxon>Kitasatosporales</taxon>
        <taxon>Streptomycetaceae</taxon>
        <taxon>Streptacidiphilus</taxon>
    </lineage>
</organism>
<name>A0A2X0IQF7_9ACTN</name>
<feature type="region of interest" description="Disordered" evidence="1">
    <location>
        <begin position="1"/>
        <end position="25"/>
    </location>
</feature>
<dbReference type="AlphaFoldDB" id="A0A2X0IQF7"/>
<feature type="compositionally biased region" description="Low complexity" evidence="1">
    <location>
        <begin position="14"/>
        <end position="25"/>
    </location>
</feature>
<comment type="caution">
    <text evidence="2">The sequence shown here is derived from an EMBL/GenBank/DDBJ whole genome shotgun (WGS) entry which is preliminary data.</text>
</comment>
<feature type="region of interest" description="Disordered" evidence="1">
    <location>
        <begin position="68"/>
        <end position="88"/>
    </location>
</feature>
<evidence type="ECO:0000313" key="3">
    <source>
        <dbReference type="Proteomes" id="UP000248889"/>
    </source>
</evidence>
<reference evidence="2 3" key="1">
    <citation type="submission" date="2018-06" db="EMBL/GenBank/DDBJ databases">
        <title>Streptacidiphilus pinicola sp. nov., isolated from pine grove soil.</title>
        <authorList>
            <person name="Roh S.G."/>
            <person name="Park S."/>
            <person name="Kim M.-K."/>
            <person name="Yun B.-R."/>
            <person name="Park J."/>
            <person name="Kim M.J."/>
            <person name="Kim Y.S."/>
            <person name="Kim S.B."/>
        </authorList>
    </citation>
    <scope>NUCLEOTIDE SEQUENCE [LARGE SCALE GENOMIC DNA]</scope>
    <source>
        <strain evidence="2 3">MMS16-CNU450</strain>
    </source>
</reference>
<protein>
    <submittedName>
        <fullName evidence="2">Uncharacterized protein</fullName>
    </submittedName>
</protein>
<evidence type="ECO:0000313" key="2">
    <source>
        <dbReference type="EMBL" id="RAG87452.1"/>
    </source>
</evidence>
<proteinExistence type="predicted"/>
<gene>
    <name evidence="2" type="ORF">DN069_01035</name>
</gene>
<sequence length="88" mass="9291">MSWSLDGHPRRSAGELPPDLPPAGLGLLPGNGDEYIVTGGGLIGQRGFLTRDADGTNIGADMAGRLFTRSRHPPSDTWEPDHGQCPPC</sequence>